<evidence type="ECO:0000313" key="2">
    <source>
        <dbReference type="EnsemblMetazoa" id="PPA18466.1"/>
    </source>
</evidence>
<feature type="compositionally biased region" description="Polar residues" evidence="1">
    <location>
        <begin position="591"/>
        <end position="600"/>
    </location>
</feature>
<feature type="compositionally biased region" description="Acidic residues" evidence="1">
    <location>
        <begin position="916"/>
        <end position="936"/>
    </location>
</feature>
<keyword evidence="3" id="KW-1185">Reference proteome</keyword>
<dbReference type="OrthoDB" id="265717at2759"/>
<accession>A0A8R1YF01</accession>
<dbReference type="Gene3D" id="2.170.270.10">
    <property type="entry name" value="SET domain"/>
    <property type="match status" value="1"/>
</dbReference>
<dbReference type="PANTHER" id="PTHR12197">
    <property type="entry name" value="HISTONE-LYSINE N-METHYLTRANSFERASE SMYD"/>
    <property type="match status" value="1"/>
</dbReference>
<accession>A0A2A6CZD5</accession>
<dbReference type="Gene3D" id="1.10.220.160">
    <property type="match status" value="1"/>
</dbReference>
<dbReference type="PANTHER" id="PTHR12197:SF251">
    <property type="entry name" value="EG:BACR7C10.4 PROTEIN"/>
    <property type="match status" value="1"/>
</dbReference>
<evidence type="ECO:0000256" key="1">
    <source>
        <dbReference type="SAM" id="MobiDB-lite"/>
    </source>
</evidence>
<dbReference type="InterPro" id="IPR046341">
    <property type="entry name" value="SET_dom_sf"/>
</dbReference>
<name>A0A2A6CZD5_PRIPA</name>
<evidence type="ECO:0000313" key="3">
    <source>
        <dbReference type="Proteomes" id="UP000005239"/>
    </source>
</evidence>
<protein>
    <submittedName>
        <fullName evidence="2">MYND-type domain-containing protein</fullName>
    </submittedName>
</protein>
<dbReference type="SUPFAM" id="SSF144232">
    <property type="entry name" value="HIT/MYND zinc finger-like"/>
    <property type="match status" value="1"/>
</dbReference>
<feature type="region of interest" description="Disordered" evidence="1">
    <location>
        <begin position="723"/>
        <end position="754"/>
    </location>
</feature>
<dbReference type="InterPro" id="IPR050869">
    <property type="entry name" value="H3K4_H4K5_MeTrfase"/>
</dbReference>
<feature type="region of interest" description="Disordered" evidence="1">
    <location>
        <begin position="622"/>
        <end position="644"/>
    </location>
</feature>
<dbReference type="Gene3D" id="6.10.140.2220">
    <property type="match status" value="1"/>
</dbReference>
<feature type="compositionally biased region" description="Low complexity" evidence="1">
    <location>
        <begin position="952"/>
        <end position="967"/>
    </location>
</feature>
<feature type="region of interest" description="Disordered" evidence="1">
    <location>
        <begin position="883"/>
        <end position="967"/>
    </location>
</feature>
<dbReference type="AlphaFoldDB" id="A0A2A6CZD5"/>
<dbReference type="PROSITE" id="PS50865">
    <property type="entry name" value="ZF_MYND_2"/>
    <property type="match status" value="1"/>
</dbReference>
<reference evidence="2" key="2">
    <citation type="submission" date="2022-06" db="UniProtKB">
        <authorList>
            <consortium name="EnsemblMetazoa"/>
        </authorList>
    </citation>
    <scope>IDENTIFICATION</scope>
    <source>
        <strain evidence="2">PS312</strain>
    </source>
</reference>
<dbReference type="Pfam" id="PF01753">
    <property type="entry name" value="zf-MYND"/>
    <property type="match status" value="1"/>
</dbReference>
<proteinExistence type="predicted"/>
<feature type="compositionally biased region" description="Polar residues" evidence="1">
    <location>
        <begin position="741"/>
        <end position="751"/>
    </location>
</feature>
<dbReference type="EnsemblMetazoa" id="PPA18466.1">
    <property type="protein sequence ID" value="PPA18466.1"/>
    <property type="gene ID" value="WBGene00108020"/>
</dbReference>
<dbReference type="SUPFAM" id="SSF82199">
    <property type="entry name" value="SET domain"/>
    <property type="match status" value="1"/>
</dbReference>
<feature type="region of interest" description="Disordered" evidence="1">
    <location>
        <begin position="546"/>
        <end position="601"/>
    </location>
</feature>
<organism evidence="2 3">
    <name type="scientific">Pristionchus pacificus</name>
    <name type="common">Parasitic nematode worm</name>
    <dbReference type="NCBI Taxonomy" id="54126"/>
    <lineage>
        <taxon>Eukaryota</taxon>
        <taxon>Metazoa</taxon>
        <taxon>Ecdysozoa</taxon>
        <taxon>Nematoda</taxon>
        <taxon>Chromadorea</taxon>
        <taxon>Rhabditida</taxon>
        <taxon>Rhabditina</taxon>
        <taxon>Diplogasteromorpha</taxon>
        <taxon>Diplogasteroidea</taxon>
        <taxon>Neodiplogasteridae</taxon>
        <taxon>Pristionchus</taxon>
    </lineage>
</organism>
<sequence length="967" mass="109169">MCTIVEEEPYVAVVEDPYLQDICSYCFQRAPPGHLLKKCSRCQLVHYCNKECQKKDFCIHKHECSFIVNSLFKTPNTKLRLLGRLLIRKYKGDSTSVKAFNGRCFDDLMDHAEDIQKSGDYFQCYTCLCAILPHYVGEKFTVQAPELLSIYGRIIVNSFGITTEEFDDVGEAIYLGISALDHSCDPDACVDFRGRTAILRTANSEITQFSNQITISYTFPMKFTKERRERLEKHYFFKCNCKVCTDPLWDGYARSLKCQKCQMGVCLVIESFQVLTCDQCGAVHPTNIDEAFRMNEEVEQRLKERRQSEDNGENDMALFAKYDNILSRNNLPLAVLAMRIVKMSLTLNRCDLAFKHTNKAVRYLPKCHPLLTMVLQNAAYGASLDDPPTGRTLLMYEEARAACHLSHGPGPIMDKLNKQIEMFRTRLRTYNNQTRKLVLQLSSSSSSFSSSVLISPSIWLISHVVSIIWVLLVLFAKARTLIGPIRAELQLKWVKALGLPQKQEDAVLAEMRQMEQKGSRPRWCTFHFEYDTSDIHFPKYFDPEEGKAAQGWKEEDEEGQGPSTTGDAADTSRDRSSTPNERRKRSRKRPTASTSLSTSEAPEIEISLQKILADAGIVIPGITDKEETPKPSTSTMKKREEKATSVEKTLQNILMGAGLPVPETLQAKTGVIVEEGSDAPAVSPSASSRPYIREHPIRAAAVNSIQKTPNTVSEARRLGTFPRRFSATRPPGGSTLAMPKQLTNPITSSRNGGDYPKVIVPQSAATKLPVSVYNHNTMEKYDDTDRLRHFKMPCKDQDCRSELTVIMNRARALEDHFDELSNNVLRLVQMYKTKAPQAYRPPQSLATIQGRAAAVAGPVYGRSLLDDYRVIPSDSLAVQERRVKRMGLSSKKEPERLLTDDDLASTVRRRIKEEQSSADDEDESTEKEEESAEEEEYKPSHPKTRRVESSRDSCSSDASPPRLDMIQ</sequence>
<reference evidence="3" key="1">
    <citation type="journal article" date="2008" name="Nat. Genet.">
        <title>The Pristionchus pacificus genome provides a unique perspective on nematode lifestyle and parasitism.</title>
        <authorList>
            <person name="Dieterich C."/>
            <person name="Clifton S.W."/>
            <person name="Schuster L.N."/>
            <person name="Chinwalla A."/>
            <person name="Delehaunty K."/>
            <person name="Dinkelacker I."/>
            <person name="Fulton L."/>
            <person name="Fulton R."/>
            <person name="Godfrey J."/>
            <person name="Minx P."/>
            <person name="Mitreva M."/>
            <person name="Roeseler W."/>
            <person name="Tian H."/>
            <person name="Witte H."/>
            <person name="Yang S.P."/>
            <person name="Wilson R.K."/>
            <person name="Sommer R.J."/>
        </authorList>
    </citation>
    <scope>NUCLEOTIDE SEQUENCE [LARGE SCALE GENOMIC DNA]</scope>
    <source>
        <strain evidence="3">PS312</strain>
    </source>
</reference>
<dbReference type="Proteomes" id="UP000005239">
    <property type="component" value="Unassembled WGS sequence"/>
</dbReference>
<gene>
    <name evidence="2" type="primary">WBGene00108020</name>
</gene>
<dbReference type="GO" id="GO:0005634">
    <property type="term" value="C:nucleus"/>
    <property type="evidence" value="ECO:0000318"/>
    <property type="project" value="GO_Central"/>
</dbReference>
<dbReference type="PROSITE" id="PS01360">
    <property type="entry name" value="ZF_MYND_1"/>
    <property type="match status" value="1"/>
</dbReference>
<dbReference type="InterPro" id="IPR002893">
    <property type="entry name" value="Znf_MYND"/>
</dbReference>
<feature type="compositionally biased region" description="Basic and acidic residues" evidence="1">
    <location>
        <begin position="890"/>
        <end position="899"/>
    </location>
</feature>